<protein>
    <submittedName>
        <fullName evidence="1">DUF1758 domain-containing protein</fullName>
    </submittedName>
</protein>
<dbReference type="STRING" id="199890.A0A182PX97"/>
<evidence type="ECO:0000313" key="1">
    <source>
        <dbReference type="EnsemblMetazoa" id="AEPI011584-PA"/>
    </source>
</evidence>
<accession>A0A182PX97</accession>
<sequence>TTTFVKTLEFLVLARVTANFPSKYVKVEHWNIPSGLELADPSFYQPGSIDLLLGAEVFADMLKQGQIKLAPHLPKLLETHLGWIVSGTVFEHPEGSIGEAHIACCAVEDESFDTAMKRLVMLEDLPTERIRSKEEEQCERSYQETTYQNEEGRYVVQLPKRFDWKALGESKETALKRFMAMERRRKSDSRLDDAYKAFMKEYLDLKHISS</sequence>
<reference evidence="1" key="2">
    <citation type="submission" date="2020-05" db="UniProtKB">
        <authorList>
            <consortium name="EnsemblMetazoa"/>
        </authorList>
    </citation>
    <scope>IDENTIFICATION</scope>
    <source>
        <strain evidence="1">Epiroticus2</strain>
    </source>
</reference>
<dbReference type="VEuPathDB" id="VectorBase:AEPI011584"/>
<dbReference type="EnsemblMetazoa" id="AEPI011584-RA">
    <property type="protein sequence ID" value="AEPI011584-PA"/>
    <property type="gene ID" value="AEPI011584"/>
</dbReference>
<dbReference type="PANTHER" id="PTHR47331">
    <property type="entry name" value="PHD-TYPE DOMAIN-CONTAINING PROTEIN"/>
    <property type="match status" value="1"/>
</dbReference>
<proteinExistence type="predicted"/>
<dbReference type="Proteomes" id="UP000075885">
    <property type="component" value="Unassembled WGS sequence"/>
</dbReference>
<evidence type="ECO:0000313" key="2">
    <source>
        <dbReference type="Proteomes" id="UP000075885"/>
    </source>
</evidence>
<reference evidence="2" key="1">
    <citation type="submission" date="2013-03" db="EMBL/GenBank/DDBJ databases">
        <title>The Genome Sequence of Anopheles epiroticus epiroticus2.</title>
        <authorList>
            <consortium name="The Broad Institute Genomics Platform"/>
            <person name="Neafsey D.E."/>
            <person name="Howell P."/>
            <person name="Walker B."/>
            <person name="Young S.K."/>
            <person name="Zeng Q."/>
            <person name="Gargeya S."/>
            <person name="Fitzgerald M."/>
            <person name="Haas B."/>
            <person name="Abouelleil A."/>
            <person name="Allen A.W."/>
            <person name="Alvarado L."/>
            <person name="Arachchi H.M."/>
            <person name="Berlin A.M."/>
            <person name="Chapman S.B."/>
            <person name="Gainer-Dewar J."/>
            <person name="Goldberg J."/>
            <person name="Griggs A."/>
            <person name="Gujja S."/>
            <person name="Hansen M."/>
            <person name="Howarth C."/>
            <person name="Imamovic A."/>
            <person name="Ireland A."/>
            <person name="Larimer J."/>
            <person name="McCowan C."/>
            <person name="Murphy C."/>
            <person name="Pearson M."/>
            <person name="Poon T.W."/>
            <person name="Priest M."/>
            <person name="Roberts A."/>
            <person name="Saif S."/>
            <person name="Shea T."/>
            <person name="Sisk P."/>
            <person name="Sykes S."/>
            <person name="Wortman J."/>
            <person name="Nusbaum C."/>
            <person name="Birren B."/>
        </authorList>
    </citation>
    <scope>NUCLEOTIDE SEQUENCE [LARGE SCALE GENOMIC DNA]</scope>
    <source>
        <strain evidence="2">Epiroticus2</strain>
    </source>
</reference>
<dbReference type="AlphaFoldDB" id="A0A182PX97"/>
<name>A0A182PX97_9DIPT</name>
<keyword evidence="2" id="KW-1185">Reference proteome</keyword>
<dbReference type="PANTHER" id="PTHR47331:SF2">
    <property type="match status" value="1"/>
</dbReference>
<organism evidence="1 2">
    <name type="scientific">Anopheles epiroticus</name>
    <dbReference type="NCBI Taxonomy" id="199890"/>
    <lineage>
        <taxon>Eukaryota</taxon>
        <taxon>Metazoa</taxon>
        <taxon>Ecdysozoa</taxon>
        <taxon>Arthropoda</taxon>
        <taxon>Hexapoda</taxon>
        <taxon>Insecta</taxon>
        <taxon>Pterygota</taxon>
        <taxon>Neoptera</taxon>
        <taxon>Endopterygota</taxon>
        <taxon>Diptera</taxon>
        <taxon>Nematocera</taxon>
        <taxon>Culicoidea</taxon>
        <taxon>Culicidae</taxon>
        <taxon>Anophelinae</taxon>
        <taxon>Anopheles</taxon>
    </lineage>
</organism>